<dbReference type="AlphaFoldDB" id="A0A8H6Y6T2"/>
<sequence length="81" mass="8810">MCKQDELPNSSLRSPTSSLHQRRRGATAPRITRPPTSVSEQKPPRIAVTLRTPVGTAPGRNALPSPRRRRPDAPASRPVAP</sequence>
<dbReference type="Proteomes" id="UP000623467">
    <property type="component" value="Unassembled WGS sequence"/>
</dbReference>
<protein>
    <submittedName>
        <fullName evidence="2">Uncharacterized protein</fullName>
    </submittedName>
</protein>
<keyword evidence="3" id="KW-1185">Reference proteome</keyword>
<proteinExistence type="predicted"/>
<feature type="region of interest" description="Disordered" evidence="1">
    <location>
        <begin position="1"/>
        <end position="81"/>
    </location>
</feature>
<reference evidence="2" key="1">
    <citation type="submission" date="2020-05" db="EMBL/GenBank/DDBJ databases">
        <title>Mycena genomes resolve the evolution of fungal bioluminescence.</title>
        <authorList>
            <person name="Tsai I.J."/>
        </authorList>
    </citation>
    <scope>NUCLEOTIDE SEQUENCE</scope>
    <source>
        <strain evidence="2">160909Yilan</strain>
    </source>
</reference>
<feature type="compositionally biased region" description="Polar residues" evidence="1">
    <location>
        <begin position="7"/>
        <end position="19"/>
    </location>
</feature>
<evidence type="ECO:0000313" key="3">
    <source>
        <dbReference type="Proteomes" id="UP000623467"/>
    </source>
</evidence>
<evidence type="ECO:0000256" key="1">
    <source>
        <dbReference type="SAM" id="MobiDB-lite"/>
    </source>
</evidence>
<dbReference type="EMBL" id="JACAZH010000012">
    <property type="protein sequence ID" value="KAF7353236.1"/>
    <property type="molecule type" value="Genomic_DNA"/>
</dbReference>
<accession>A0A8H6Y6T2</accession>
<name>A0A8H6Y6T2_9AGAR</name>
<evidence type="ECO:0000313" key="2">
    <source>
        <dbReference type="EMBL" id="KAF7353236.1"/>
    </source>
</evidence>
<organism evidence="2 3">
    <name type="scientific">Mycena sanguinolenta</name>
    <dbReference type="NCBI Taxonomy" id="230812"/>
    <lineage>
        <taxon>Eukaryota</taxon>
        <taxon>Fungi</taxon>
        <taxon>Dikarya</taxon>
        <taxon>Basidiomycota</taxon>
        <taxon>Agaricomycotina</taxon>
        <taxon>Agaricomycetes</taxon>
        <taxon>Agaricomycetidae</taxon>
        <taxon>Agaricales</taxon>
        <taxon>Marasmiineae</taxon>
        <taxon>Mycenaceae</taxon>
        <taxon>Mycena</taxon>
    </lineage>
</organism>
<comment type="caution">
    <text evidence="2">The sequence shown here is derived from an EMBL/GenBank/DDBJ whole genome shotgun (WGS) entry which is preliminary data.</text>
</comment>
<gene>
    <name evidence="2" type="ORF">MSAN_01511400</name>
</gene>